<evidence type="ECO:0000256" key="6">
    <source>
        <dbReference type="PROSITE-ProRule" id="PRU00278"/>
    </source>
</evidence>
<accession>A0ABS7KZ07</accession>
<dbReference type="PROSITE" id="PS50198">
    <property type="entry name" value="PPIC_PPIASE_2"/>
    <property type="match status" value="1"/>
</dbReference>
<dbReference type="Gene3D" id="1.10.4030.10">
    <property type="entry name" value="Porin chaperone SurA, peptide-binding domain"/>
    <property type="match status" value="1"/>
</dbReference>
<keyword evidence="4 6" id="KW-0697">Rotamase</keyword>
<dbReference type="SUPFAM" id="SSF54534">
    <property type="entry name" value="FKBP-like"/>
    <property type="match status" value="1"/>
</dbReference>
<protein>
    <recommendedName>
        <fullName evidence="2">peptidylprolyl isomerase</fullName>
        <ecNumber evidence="2">5.2.1.8</ecNumber>
    </recommendedName>
</protein>
<evidence type="ECO:0000256" key="1">
    <source>
        <dbReference type="ARBA" id="ARBA00000971"/>
    </source>
</evidence>
<dbReference type="PANTHER" id="PTHR47245:SF1">
    <property type="entry name" value="FOLDASE PROTEIN PRSA"/>
    <property type="match status" value="1"/>
</dbReference>
<feature type="domain" description="PpiC" evidence="8">
    <location>
        <begin position="193"/>
        <end position="285"/>
    </location>
</feature>
<evidence type="ECO:0000313" key="10">
    <source>
        <dbReference type="Proteomes" id="UP001299068"/>
    </source>
</evidence>
<dbReference type="Gene3D" id="3.10.50.40">
    <property type="match status" value="1"/>
</dbReference>
<dbReference type="Pfam" id="PF13145">
    <property type="entry name" value="Rotamase_2"/>
    <property type="match status" value="1"/>
</dbReference>
<dbReference type="SUPFAM" id="SSF109998">
    <property type="entry name" value="Triger factor/SurA peptide-binding domain-like"/>
    <property type="match status" value="1"/>
</dbReference>
<dbReference type="Proteomes" id="UP001299068">
    <property type="component" value="Unassembled WGS sequence"/>
</dbReference>
<dbReference type="EMBL" id="JAIKTU010000008">
    <property type="protein sequence ID" value="MBY0756051.1"/>
    <property type="molecule type" value="Genomic_DNA"/>
</dbReference>
<dbReference type="InterPro" id="IPR027304">
    <property type="entry name" value="Trigger_fact/SurA_dom_sf"/>
</dbReference>
<proteinExistence type="predicted"/>
<reference evidence="9 10" key="1">
    <citation type="journal article" date="2021" name="Cell Host Microbe">
        <title>in vivo commensal control of Clostridioides difficile virulence.</title>
        <authorList>
            <person name="Girinathan B.P."/>
            <person name="Dibenedetto N."/>
            <person name="Worley J.N."/>
            <person name="Peltier J."/>
            <person name="Arrieta-Ortiz M.L."/>
            <person name="Rupa Christinal Immanuel S."/>
            <person name="Lavin R."/>
            <person name="Delaney M.L."/>
            <person name="Cummins C."/>
            <person name="Hoffmann M."/>
            <person name="Luo Y."/>
            <person name="Gonzalez-Escalona N."/>
            <person name="Allard M."/>
            <person name="Onderdonk A.B."/>
            <person name="Gerber G.K."/>
            <person name="Sonenshein A.L."/>
            <person name="Baliga N."/>
            <person name="Dupuy B."/>
            <person name="Bry L."/>
        </authorList>
    </citation>
    <scope>NUCLEOTIDE SEQUENCE [LARGE SCALE GENOMIC DNA]</scope>
    <source>
        <strain evidence="9 10">DSM 599</strain>
    </source>
</reference>
<keyword evidence="3 7" id="KW-0732">Signal</keyword>
<keyword evidence="10" id="KW-1185">Reference proteome</keyword>
<sequence>MGKIKKLVALGLVAMASMSFAGCKMIQKTPEAIQKETLAKVGDQKITRQDLTDAMTYYYKQYEQQFGKDYRNNDQVKTQLQAQEKQMLESLVDTKVIVQEAEKNKWVPAKEELDKEVNAQFDKMKTAYKTEEEFKQAYQQSGLKDDAAVKEMLKENIIVKAALDDHIYKDLKVSDESIKKYYDENKDSFKVDKAGAMIYNIVLPDEKTAEKVRKEILDKSTTFEKAAAKYNTDNTKTTGGSLGYVAYDSTQYLPEFMSAAKKLKNGEISQPVKTKYGYHLIKVENVMEKPGIMPLDYVKSNIKDNLLSSEQQKAYTETIKKWKDEIGVKVYEDKLQS</sequence>
<evidence type="ECO:0000256" key="2">
    <source>
        <dbReference type="ARBA" id="ARBA00013194"/>
    </source>
</evidence>
<feature type="signal peptide" evidence="7">
    <location>
        <begin position="1"/>
        <end position="21"/>
    </location>
</feature>
<dbReference type="GO" id="GO:0003755">
    <property type="term" value="F:peptidyl-prolyl cis-trans isomerase activity"/>
    <property type="evidence" value="ECO:0007669"/>
    <property type="project" value="UniProtKB-EC"/>
</dbReference>
<evidence type="ECO:0000256" key="7">
    <source>
        <dbReference type="SAM" id="SignalP"/>
    </source>
</evidence>
<dbReference type="NCBIfam" id="NF000809">
    <property type="entry name" value="PRK00059.1"/>
    <property type="match status" value="1"/>
</dbReference>
<evidence type="ECO:0000256" key="5">
    <source>
        <dbReference type="ARBA" id="ARBA00023235"/>
    </source>
</evidence>
<organism evidence="9 10">
    <name type="scientific">Clostridium sardiniense</name>
    <name type="common">Clostridium absonum</name>
    <dbReference type="NCBI Taxonomy" id="29369"/>
    <lineage>
        <taxon>Bacteria</taxon>
        <taxon>Bacillati</taxon>
        <taxon>Bacillota</taxon>
        <taxon>Clostridia</taxon>
        <taxon>Eubacteriales</taxon>
        <taxon>Clostridiaceae</taxon>
        <taxon>Clostridium</taxon>
    </lineage>
</organism>
<dbReference type="PANTHER" id="PTHR47245">
    <property type="entry name" value="PEPTIDYLPROLYL ISOMERASE"/>
    <property type="match status" value="1"/>
</dbReference>
<comment type="catalytic activity">
    <reaction evidence="1">
        <text>[protein]-peptidylproline (omega=180) = [protein]-peptidylproline (omega=0)</text>
        <dbReference type="Rhea" id="RHEA:16237"/>
        <dbReference type="Rhea" id="RHEA-COMP:10747"/>
        <dbReference type="Rhea" id="RHEA-COMP:10748"/>
        <dbReference type="ChEBI" id="CHEBI:83833"/>
        <dbReference type="ChEBI" id="CHEBI:83834"/>
        <dbReference type="EC" id="5.2.1.8"/>
    </reaction>
</comment>
<dbReference type="InterPro" id="IPR000297">
    <property type="entry name" value="PPIase_PpiC"/>
</dbReference>
<keyword evidence="5 6" id="KW-0413">Isomerase</keyword>
<evidence type="ECO:0000313" key="9">
    <source>
        <dbReference type="EMBL" id="MBY0756051.1"/>
    </source>
</evidence>
<dbReference type="RefSeq" id="WP_221861356.1">
    <property type="nucleotide sequence ID" value="NZ_JAIKTU010000008.1"/>
</dbReference>
<feature type="chain" id="PRO_5046151840" description="peptidylprolyl isomerase" evidence="7">
    <location>
        <begin position="22"/>
        <end position="337"/>
    </location>
</feature>
<dbReference type="InterPro" id="IPR046357">
    <property type="entry name" value="PPIase_dom_sf"/>
</dbReference>
<dbReference type="EC" id="5.2.1.8" evidence="2"/>
<evidence type="ECO:0000259" key="8">
    <source>
        <dbReference type="PROSITE" id="PS50198"/>
    </source>
</evidence>
<comment type="caution">
    <text evidence="9">The sequence shown here is derived from an EMBL/GenBank/DDBJ whole genome shotgun (WGS) entry which is preliminary data.</text>
</comment>
<evidence type="ECO:0000256" key="4">
    <source>
        <dbReference type="ARBA" id="ARBA00023110"/>
    </source>
</evidence>
<dbReference type="Pfam" id="PF13624">
    <property type="entry name" value="SurA_N_3"/>
    <property type="match status" value="1"/>
</dbReference>
<name>A0ABS7KZ07_CLOSR</name>
<gene>
    <name evidence="9" type="ORF">K5V21_11390</name>
</gene>
<dbReference type="InterPro" id="IPR050245">
    <property type="entry name" value="PrsA_foldase"/>
</dbReference>
<dbReference type="PROSITE" id="PS51257">
    <property type="entry name" value="PROKAR_LIPOPROTEIN"/>
    <property type="match status" value="1"/>
</dbReference>
<evidence type="ECO:0000256" key="3">
    <source>
        <dbReference type="ARBA" id="ARBA00022729"/>
    </source>
</evidence>